<dbReference type="AlphaFoldDB" id="A0AAP2DG78"/>
<sequence length="208" mass="23252">MTEFWETAFSEKQEMWGWDPAKSAVITADLFCKKKVKNVLIPGIGYGRNAKIFQDNGMAVTGIEISATAIELARKHYGDTVTIFYGSVTDMPYDNQLYDGIFCYALIHLLDADQRKKLISDCYNQLAAGGYMVFTTVTRKASIYGQGTLVGTDRYEMFGGVSMYFYDEHTIEEEFGEAGLVEVTEIAENYPFYLITCKKGGKSPMASA</sequence>
<reference evidence="2 3" key="1">
    <citation type="submission" date="2021-05" db="EMBL/GenBank/DDBJ databases">
        <title>A Polyphasic approach of four new species of the genus Ohtaekwangia: Ohtaekwangia histidinii sp. nov., Ohtaekwangia cretensis sp. nov., Ohtaekwangia indiensis sp. nov., Ohtaekwangia reichenbachii sp. nov. from diverse environment.</title>
        <authorList>
            <person name="Octaviana S."/>
        </authorList>
    </citation>
    <scope>NUCLEOTIDE SEQUENCE [LARGE SCALE GENOMIC DNA]</scope>
    <source>
        <strain evidence="2 3">PWU37</strain>
    </source>
</reference>
<feature type="domain" description="Methyltransferase type 11" evidence="1">
    <location>
        <begin position="43"/>
        <end position="134"/>
    </location>
</feature>
<dbReference type="EMBL" id="JAHESC010000059">
    <property type="protein sequence ID" value="MBT1690225.1"/>
    <property type="molecule type" value="Genomic_DNA"/>
</dbReference>
<proteinExistence type="predicted"/>
<dbReference type="SUPFAM" id="SSF53335">
    <property type="entry name" value="S-adenosyl-L-methionine-dependent methyltransferases"/>
    <property type="match status" value="1"/>
</dbReference>
<evidence type="ECO:0000259" key="1">
    <source>
        <dbReference type="Pfam" id="PF08241"/>
    </source>
</evidence>
<organism evidence="2 3">
    <name type="scientific">Dawidia soli</name>
    <dbReference type="NCBI Taxonomy" id="2782352"/>
    <lineage>
        <taxon>Bacteria</taxon>
        <taxon>Pseudomonadati</taxon>
        <taxon>Bacteroidota</taxon>
        <taxon>Cytophagia</taxon>
        <taxon>Cytophagales</taxon>
        <taxon>Chryseotaleaceae</taxon>
        <taxon>Dawidia</taxon>
    </lineage>
</organism>
<dbReference type="InterPro" id="IPR029063">
    <property type="entry name" value="SAM-dependent_MTases_sf"/>
</dbReference>
<name>A0AAP2DG78_9BACT</name>
<protein>
    <submittedName>
        <fullName evidence="2">Methyltransferase domain-containing protein</fullName>
    </submittedName>
</protein>
<dbReference type="PANTHER" id="PTHR43861">
    <property type="entry name" value="TRANS-ACONITATE 2-METHYLTRANSFERASE-RELATED"/>
    <property type="match status" value="1"/>
</dbReference>
<accession>A0AAP2DG78</accession>
<keyword evidence="2" id="KW-0808">Transferase</keyword>
<dbReference type="GO" id="GO:0032259">
    <property type="term" value="P:methylation"/>
    <property type="evidence" value="ECO:0007669"/>
    <property type="project" value="UniProtKB-KW"/>
</dbReference>
<dbReference type="InterPro" id="IPR013216">
    <property type="entry name" value="Methyltransf_11"/>
</dbReference>
<dbReference type="Proteomes" id="UP001319180">
    <property type="component" value="Unassembled WGS sequence"/>
</dbReference>
<dbReference type="GO" id="GO:0008757">
    <property type="term" value="F:S-adenosylmethionine-dependent methyltransferase activity"/>
    <property type="evidence" value="ECO:0007669"/>
    <property type="project" value="InterPro"/>
</dbReference>
<keyword evidence="3" id="KW-1185">Reference proteome</keyword>
<evidence type="ECO:0000313" key="3">
    <source>
        <dbReference type="Proteomes" id="UP001319180"/>
    </source>
</evidence>
<dbReference type="Pfam" id="PF08241">
    <property type="entry name" value="Methyltransf_11"/>
    <property type="match status" value="1"/>
</dbReference>
<keyword evidence="2" id="KW-0489">Methyltransferase</keyword>
<dbReference type="CDD" id="cd02440">
    <property type="entry name" value="AdoMet_MTases"/>
    <property type="match status" value="1"/>
</dbReference>
<comment type="caution">
    <text evidence="2">The sequence shown here is derived from an EMBL/GenBank/DDBJ whole genome shotgun (WGS) entry which is preliminary data.</text>
</comment>
<evidence type="ECO:0000313" key="2">
    <source>
        <dbReference type="EMBL" id="MBT1690225.1"/>
    </source>
</evidence>
<gene>
    <name evidence="2" type="ORF">KK078_26910</name>
</gene>
<dbReference type="Gene3D" id="3.40.50.150">
    <property type="entry name" value="Vaccinia Virus protein VP39"/>
    <property type="match status" value="1"/>
</dbReference>